<keyword evidence="2" id="KW-0472">Membrane</keyword>
<proteinExistence type="predicted"/>
<feature type="compositionally biased region" description="Basic and acidic residues" evidence="1">
    <location>
        <begin position="67"/>
        <end position="79"/>
    </location>
</feature>
<reference evidence="3 4" key="1">
    <citation type="submission" date="2016-07" db="EMBL/GenBank/DDBJ databases">
        <title>Pervasive Adenine N6-methylation of Active Genes in Fungi.</title>
        <authorList>
            <consortium name="DOE Joint Genome Institute"/>
            <person name="Mondo S.J."/>
            <person name="Dannebaum R.O."/>
            <person name="Kuo R.C."/>
            <person name="Labutti K."/>
            <person name="Haridas S."/>
            <person name="Kuo A."/>
            <person name="Salamov A."/>
            <person name="Ahrendt S.R."/>
            <person name="Lipzen A."/>
            <person name="Sullivan W."/>
            <person name="Andreopoulos W.B."/>
            <person name="Clum A."/>
            <person name="Lindquist E."/>
            <person name="Daum C."/>
            <person name="Ramamoorthy G.K."/>
            <person name="Gryganskyi A."/>
            <person name="Culley D."/>
            <person name="Magnuson J.K."/>
            <person name="James T.Y."/>
            <person name="O'Malley M.A."/>
            <person name="Stajich J.E."/>
            <person name="Spatafora J.W."/>
            <person name="Visel A."/>
            <person name="Grigoriev I.V."/>
        </authorList>
    </citation>
    <scope>NUCLEOTIDE SEQUENCE [LARGE SCALE GENOMIC DNA]</scope>
    <source>
        <strain evidence="3 4">NRRL 2496</strain>
    </source>
</reference>
<feature type="transmembrane region" description="Helical" evidence="2">
    <location>
        <begin position="25"/>
        <end position="48"/>
    </location>
</feature>
<dbReference type="Proteomes" id="UP000242180">
    <property type="component" value="Unassembled WGS sequence"/>
</dbReference>
<keyword evidence="4" id="KW-1185">Reference proteome</keyword>
<evidence type="ECO:0000313" key="4">
    <source>
        <dbReference type="Proteomes" id="UP000242180"/>
    </source>
</evidence>
<organism evidence="3 4">
    <name type="scientific">Syncephalastrum racemosum</name>
    <name type="common">Filamentous fungus</name>
    <dbReference type="NCBI Taxonomy" id="13706"/>
    <lineage>
        <taxon>Eukaryota</taxon>
        <taxon>Fungi</taxon>
        <taxon>Fungi incertae sedis</taxon>
        <taxon>Mucoromycota</taxon>
        <taxon>Mucoromycotina</taxon>
        <taxon>Mucoromycetes</taxon>
        <taxon>Mucorales</taxon>
        <taxon>Syncephalastraceae</taxon>
        <taxon>Syncephalastrum</taxon>
    </lineage>
</organism>
<name>A0A1X2GZU7_SYNRA</name>
<dbReference type="EMBL" id="MCGN01000012">
    <property type="protein sequence ID" value="ORY90352.1"/>
    <property type="molecule type" value="Genomic_DNA"/>
</dbReference>
<sequence length="117" mass="12580">MTHCAPISSDDAGDESQRYTNLLSITLFLVTIVRFTFLTLIAAAFLILGPQISSAQKPPPNAADRATGADDHALAEKFRHDKRQGASAHSREKEMAVIKNTSKGESAKPADGSLPFK</sequence>
<keyword evidence="2" id="KW-1133">Transmembrane helix</keyword>
<feature type="region of interest" description="Disordered" evidence="1">
    <location>
        <begin position="54"/>
        <end position="117"/>
    </location>
</feature>
<evidence type="ECO:0000256" key="1">
    <source>
        <dbReference type="SAM" id="MobiDB-lite"/>
    </source>
</evidence>
<comment type="caution">
    <text evidence="3">The sequence shown here is derived from an EMBL/GenBank/DDBJ whole genome shotgun (WGS) entry which is preliminary data.</text>
</comment>
<evidence type="ECO:0000256" key="2">
    <source>
        <dbReference type="SAM" id="Phobius"/>
    </source>
</evidence>
<dbReference type="AlphaFoldDB" id="A0A1X2GZU7"/>
<accession>A0A1X2GZU7</accession>
<evidence type="ECO:0000313" key="3">
    <source>
        <dbReference type="EMBL" id="ORY90352.1"/>
    </source>
</evidence>
<dbReference type="InParanoid" id="A0A1X2GZU7"/>
<keyword evidence="2" id="KW-0812">Transmembrane</keyword>
<gene>
    <name evidence="3" type="ORF">BCR43DRAFT_508870</name>
</gene>
<protein>
    <submittedName>
        <fullName evidence="3">Uncharacterized protein</fullName>
    </submittedName>
</protein>